<dbReference type="Pfam" id="PF07168">
    <property type="entry name" value="Ureide_permease"/>
    <property type="match status" value="1"/>
</dbReference>
<feature type="transmembrane region" description="Helical" evidence="8">
    <location>
        <begin position="279"/>
        <end position="300"/>
    </location>
</feature>
<feature type="transmembrane region" description="Helical" evidence="8">
    <location>
        <begin position="6"/>
        <end position="27"/>
    </location>
</feature>
<feature type="transmembrane region" description="Helical" evidence="8">
    <location>
        <begin position="249"/>
        <end position="273"/>
    </location>
</feature>
<evidence type="ECO:0000256" key="6">
    <source>
        <dbReference type="ARBA" id="ARBA00022989"/>
    </source>
</evidence>
<keyword evidence="5" id="KW-0067">ATP-binding</keyword>
<evidence type="ECO:0000256" key="1">
    <source>
        <dbReference type="ARBA" id="ARBA00004141"/>
    </source>
</evidence>
<dbReference type="EMBL" id="JAKLTR010000014">
    <property type="protein sequence ID" value="MCG2616544.1"/>
    <property type="molecule type" value="Genomic_DNA"/>
</dbReference>
<sequence>MFIVQDYSLAIVCCFITMLCWGSWANTQKLVTGKWRFELFYWDYVIGILVFSIVAALTLGSWGSSGRSFLDDLAQASSSNIGSAFLGGIIFNLANILLTAAIAIAGMSVAFPVGIGIALVLGVIINYLGVAKGDPALLFGGVGLVMLAIILNAVAYKKAAGSTSKATTKGILLSITAGVLMSFFYRFIAVAMDLNNFVNPEPLKMTPYTAFVVFAVGIFASNFIFNTVMMKKPLEGSPVSYKDYFSGKFPLHLVGILGGAIWGTGNLLNLLAAGKAGPAVSYGLGQGATLVAAIWGVLVWKEFRHAKGKVTGLLLGMFACFIVGLILIIVSGA</sequence>
<name>A0ABS9KVZ8_9BACT</name>
<evidence type="ECO:0000256" key="2">
    <source>
        <dbReference type="ARBA" id="ARBA00022448"/>
    </source>
</evidence>
<feature type="transmembrane region" description="Helical" evidence="8">
    <location>
        <begin position="81"/>
        <end position="102"/>
    </location>
</feature>
<evidence type="ECO:0000256" key="7">
    <source>
        <dbReference type="ARBA" id="ARBA00023136"/>
    </source>
</evidence>
<feature type="transmembrane region" description="Helical" evidence="8">
    <location>
        <begin position="312"/>
        <end position="330"/>
    </location>
</feature>
<organism evidence="9 10">
    <name type="scientific">Terrimonas ginsenosidimutans</name>
    <dbReference type="NCBI Taxonomy" id="2908004"/>
    <lineage>
        <taxon>Bacteria</taxon>
        <taxon>Pseudomonadati</taxon>
        <taxon>Bacteroidota</taxon>
        <taxon>Chitinophagia</taxon>
        <taxon>Chitinophagales</taxon>
        <taxon>Chitinophagaceae</taxon>
        <taxon>Terrimonas</taxon>
    </lineage>
</organism>
<feature type="transmembrane region" description="Helical" evidence="8">
    <location>
        <begin position="39"/>
        <end position="61"/>
    </location>
</feature>
<evidence type="ECO:0000313" key="9">
    <source>
        <dbReference type="EMBL" id="MCG2616544.1"/>
    </source>
</evidence>
<comment type="subcellular location">
    <subcellularLocation>
        <location evidence="1">Membrane</location>
        <topology evidence="1">Multi-pass membrane protein</topology>
    </subcellularLocation>
</comment>
<evidence type="ECO:0000256" key="4">
    <source>
        <dbReference type="ARBA" id="ARBA00022741"/>
    </source>
</evidence>
<keyword evidence="2" id="KW-0813">Transport</keyword>
<evidence type="ECO:0000256" key="3">
    <source>
        <dbReference type="ARBA" id="ARBA00022692"/>
    </source>
</evidence>
<keyword evidence="7 8" id="KW-0472">Membrane</keyword>
<accession>A0ABS9KVZ8</accession>
<keyword evidence="6 8" id="KW-1133">Transmembrane helix</keyword>
<evidence type="ECO:0000256" key="5">
    <source>
        <dbReference type="ARBA" id="ARBA00022840"/>
    </source>
</evidence>
<feature type="transmembrane region" description="Helical" evidence="8">
    <location>
        <begin position="136"/>
        <end position="156"/>
    </location>
</feature>
<keyword evidence="9" id="KW-0762">Sugar transport</keyword>
<feature type="transmembrane region" description="Helical" evidence="8">
    <location>
        <begin position="168"/>
        <end position="188"/>
    </location>
</feature>
<feature type="transmembrane region" description="Helical" evidence="8">
    <location>
        <begin position="109"/>
        <end position="130"/>
    </location>
</feature>
<comment type="caution">
    <text evidence="9">The sequence shown here is derived from an EMBL/GenBank/DDBJ whole genome shotgun (WGS) entry which is preliminary data.</text>
</comment>
<evidence type="ECO:0000313" key="10">
    <source>
        <dbReference type="Proteomes" id="UP001165367"/>
    </source>
</evidence>
<dbReference type="InterPro" id="IPR009834">
    <property type="entry name" value="Ureide_permease"/>
</dbReference>
<feature type="transmembrane region" description="Helical" evidence="8">
    <location>
        <begin position="208"/>
        <end position="228"/>
    </location>
</feature>
<reference evidence="9" key="1">
    <citation type="submission" date="2022-01" db="EMBL/GenBank/DDBJ databases">
        <authorList>
            <person name="Jo J.-H."/>
            <person name="Im W.-T."/>
        </authorList>
    </citation>
    <scope>NUCLEOTIDE SEQUENCE</scope>
    <source>
        <strain evidence="9">NA20</strain>
    </source>
</reference>
<keyword evidence="10" id="KW-1185">Reference proteome</keyword>
<dbReference type="InterPro" id="IPR030189">
    <property type="entry name" value="UPS_plant"/>
</dbReference>
<protein>
    <submittedName>
        <fullName evidence="9">GRP family sugar transporter</fullName>
    </submittedName>
</protein>
<dbReference type="RefSeq" id="WP_237875082.1">
    <property type="nucleotide sequence ID" value="NZ_JAKLTR010000014.1"/>
</dbReference>
<keyword evidence="3 8" id="KW-0812">Transmembrane</keyword>
<keyword evidence="4" id="KW-0547">Nucleotide-binding</keyword>
<evidence type="ECO:0000256" key="8">
    <source>
        <dbReference type="SAM" id="Phobius"/>
    </source>
</evidence>
<dbReference type="Proteomes" id="UP001165367">
    <property type="component" value="Unassembled WGS sequence"/>
</dbReference>
<dbReference type="PANTHER" id="PTHR31081">
    <property type="entry name" value="UREIDE PERMEASE 1-RELATED-RELATED"/>
    <property type="match status" value="1"/>
</dbReference>
<proteinExistence type="predicted"/>
<gene>
    <name evidence="9" type="ORF">LZZ85_19745</name>
</gene>